<reference evidence="2" key="5">
    <citation type="journal article" date="2021" name="G3 (Bethesda)">
        <title>Aegilops tauschii genome assembly Aet v5.0 features greater sequence contiguity and improved annotation.</title>
        <authorList>
            <person name="Wang L."/>
            <person name="Zhu T."/>
            <person name="Rodriguez J.C."/>
            <person name="Deal K.R."/>
            <person name="Dubcovsky J."/>
            <person name="McGuire P.E."/>
            <person name="Lux T."/>
            <person name="Spannagl M."/>
            <person name="Mayer K.F.X."/>
            <person name="Baldrich P."/>
            <person name="Meyers B.C."/>
            <person name="Huo N."/>
            <person name="Gu Y.Q."/>
            <person name="Zhou H."/>
            <person name="Devos K.M."/>
            <person name="Bennetzen J.L."/>
            <person name="Unver T."/>
            <person name="Budak H."/>
            <person name="Gulick P.J."/>
            <person name="Galiba G."/>
            <person name="Kalapos B."/>
            <person name="Nelson D.R."/>
            <person name="Li P."/>
            <person name="You F.M."/>
            <person name="Luo M.C."/>
            <person name="Dvorak J."/>
        </authorList>
    </citation>
    <scope>NUCLEOTIDE SEQUENCE [LARGE SCALE GENOMIC DNA]</scope>
    <source>
        <strain evidence="2">cv. AL8/78</strain>
    </source>
</reference>
<reference evidence="3" key="1">
    <citation type="journal article" date="2014" name="Science">
        <title>Ancient hybridizations among the ancestral genomes of bread wheat.</title>
        <authorList>
            <consortium name="International Wheat Genome Sequencing Consortium,"/>
            <person name="Marcussen T."/>
            <person name="Sandve S.R."/>
            <person name="Heier L."/>
            <person name="Spannagl M."/>
            <person name="Pfeifer M."/>
            <person name="Jakobsen K.S."/>
            <person name="Wulff B.B."/>
            <person name="Steuernagel B."/>
            <person name="Mayer K.F."/>
            <person name="Olsen O.A."/>
        </authorList>
    </citation>
    <scope>NUCLEOTIDE SEQUENCE [LARGE SCALE GENOMIC DNA]</scope>
    <source>
        <strain evidence="3">cv. AL8/78</strain>
    </source>
</reference>
<reference evidence="2" key="4">
    <citation type="submission" date="2019-03" db="UniProtKB">
        <authorList>
            <consortium name="EnsemblPlants"/>
        </authorList>
    </citation>
    <scope>IDENTIFICATION</scope>
</reference>
<dbReference type="Gramene" id="AET3Gv20565700.1">
    <property type="protein sequence ID" value="AET3Gv20565700.1"/>
    <property type="gene ID" value="AET3Gv20565700"/>
</dbReference>
<accession>A0A453F438</accession>
<dbReference type="EnsemblPlants" id="AET3Gv20565700.1">
    <property type="protein sequence ID" value="AET3Gv20565700.1"/>
    <property type="gene ID" value="AET3Gv20565700"/>
</dbReference>
<keyword evidence="3" id="KW-1185">Reference proteome</keyword>
<protein>
    <recommendedName>
        <fullName evidence="1">DUF8040 domain-containing protein</fullName>
    </recommendedName>
</protein>
<reference evidence="3" key="2">
    <citation type="journal article" date="2017" name="Nat. Plants">
        <title>The Aegilops tauschii genome reveals multiple impacts of transposons.</title>
        <authorList>
            <person name="Zhao G."/>
            <person name="Zou C."/>
            <person name="Li K."/>
            <person name="Wang K."/>
            <person name="Li T."/>
            <person name="Gao L."/>
            <person name="Zhang X."/>
            <person name="Wang H."/>
            <person name="Yang Z."/>
            <person name="Liu X."/>
            <person name="Jiang W."/>
            <person name="Mao L."/>
            <person name="Kong X."/>
            <person name="Jiao Y."/>
            <person name="Jia J."/>
        </authorList>
    </citation>
    <scope>NUCLEOTIDE SEQUENCE [LARGE SCALE GENOMIC DNA]</scope>
    <source>
        <strain evidence="3">cv. AL8/78</strain>
    </source>
</reference>
<feature type="domain" description="DUF8040" evidence="1">
    <location>
        <begin position="27"/>
        <end position="121"/>
    </location>
</feature>
<dbReference type="AlphaFoldDB" id="A0A453F438"/>
<reference evidence="2" key="3">
    <citation type="journal article" date="2017" name="Nature">
        <title>Genome sequence of the progenitor of the wheat D genome Aegilops tauschii.</title>
        <authorList>
            <person name="Luo M.C."/>
            <person name="Gu Y.Q."/>
            <person name="Puiu D."/>
            <person name="Wang H."/>
            <person name="Twardziok S.O."/>
            <person name="Deal K.R."/>
            <person name="Huo N."/>
            <person name="Zhu T."/>
            <person name="Wang L."/>
            <person name="Wang Y."/>
            <person name="McGuire P.E."/>
            <person name="Liu S."/>
            <person name="Long H."/>
            <person name="Ramasamy R.K."/>
            <person name="Rodriguez J.C."/>
            <person name="Van S.L."/>
            <person name="Yuan L."/>
            <person name="Wang Z."/>
            <person name="Xia Z."/>
            <person name="Xiao L."/>
            <person name="Anderson O.D."/>
            <person name="Ouyang S."/>
            <person name="Liang Y."/>
            <person name="Zimin A.V."/>
            <person name="Pertea G."/>
            <person name="Qi P."/>
            <person name="Bennetzen J.L."/>
            <person name="Dai X."/>
            <person name="Dawson M.W."/>
            <person name="Muller H.G."/>
            <person name="Kugler K."/>
            <person name="Rivarola-Duarte L."/>
            <person name="Spannagl M."/>
            <person name="Mayer K.F.X."/>
            <person name="Lu F.H."/>
            <person name="Bevan M.W."/>
            <person name="Leroy P."/>
            <person name="Li P."/>
            <person name="You F.M."/>
            <person name="Sun Q."/>
            <person name="Liu Z."/>
            <person name="Lyons E."/>
            <person name="Wicker T."/>
            <person name="Salzberg S.L."/>
            <person name="Devos K.M."/>
            <person name="Dvorak J."/>
        </authorList>
    </citation>
    <scope>NUCLEOTIDE SEQUENCE [LARGE SCALE GENOMIC DNA]</scope>
    <source>
        <strain evidence="2">cv. AL8/78</strain>
    </source>
</reference>
<name>A0A453F438_AEGTS</name>
<evidence type="ECO:0000259" key="1">
    <source>
        <dbReference type="Pfam" id="PF26138"/>
    </source>
</evidence>
<dbReference type="STRING" id="200361.A0A453F438"/>
<dbReference type="Pfam" id="PF26138">
    <property type="entry name" value="DUF8040"/>
    <property type="match status" value="1"/>
</dbReference>
<sequence>REDDELFFLLVPALYASLYEEKHPVHTSSLSGAAKVKEILEGHESWSRVEFRMEPEIFKSIVDYLRRENLLKGTSRVTVEEQLAMFMYMISHNASNRDLQKYFQHNAKTIHRKINKIFDLIPTLAQTFIKIPS</sequence>
<dbReference type="InterPro" id="IPR058353">
    <property type="entry name" value="DUF8040"/>
</dbReference>
<dbReference type="Proteomes" id="UP000015105">
    <property type="component" value="Chromosome 3D"/>
</dbReference>
<evidence type="ECO:0000313" key="3">
    <source>
        <dbReference type="Proteomes" id="UP000015105"/>
    </source>
</evidence>
<evidence type="ECO:0000313" key="2">
    <source>
        <dbReference type="EnsemblPlants" id="AET3Gv20565700.1"/>
    </source>
</evidence>
<organism evidence="2 3">
    <name type="scientific">Aegilops tauschii subsp. strangulata</name>
    <name type="common">Goatgrass</name>
    <dbReference type="NCBI Taxonomy" id="200361"/>
    <lineage>
        <taxon>Eukaryota</taxon>
        <taxon>Viridiplantae</taxon>
        <taxon>Streptophyta</taxon>
        <taxon>Embryophyta</taxon>
        <taxon>Tracheophyta</taxon>
        <taxon>Spermatophyta</taxon>
        <taxon>Magnoliopsida</taxon>
        <taxon>Liliopsida</taxon>
        <taxon>Poales</taxon>
        <taxon>Poaceae</taxon>
        <taxon>BOP clade</taxon>
        <taxon>Pooideae</taxon>
        <taxon>Triticodae</taxon>
        <taxon>Triticeae</taxon>
        <taxon>Triticinae</taxon>
        <taxon>Aegilops</taxon>
    </lineage>
</organism>
<proteinExistence type="predicted"/>